<evidence type="ECO:0008006" key="4">
    <source>
        <dbReference type="Google" id="ProtNLM"/>
    </source>
</evidence>
<reference evidence="2 3" key="1">
    <citation type="journal article" date="2019" name="Nat. Microbiol.">
        <title>Mediterranean grassland soil C-N compound turnover is dependent on rainfall and depth, and is mediated by genomically divergent microorganisms.</title>
        <authorList>
            <person name="Diamond S."/>
            <person name="Andeer P.F."/>
            <person name="Li Z."/>
            <person name="Crits-Christoph A."/>
            <person name="Burstein D."/>
            <person name="Anantharaman K."/>
            <person name="Lane K.R."/>
            <person name="Thomas B.C."/>
            <person name="Pan C."/>
            <person name="Northen T.R."/>
            <person name="Banfield J.F."/>
        </authorList>
    </citation>
    <scope>NUCLEOTIDE SEQUENCE [LARGE SCALE GENOMIC DNA]</scope>
    <source>
        <strain evidence="2">NP_6</strain>
    </source>
</reference>
<dbReference type="Gene3D" id="3.30.360.10">
    <property type="entry name" value="Dihydrodipicolinate Reductase, domain 2"/>
    <property type="match status" value="1"/>
</dbReference>
<sequence>MSWTQWKNTFSFEVFGHDGYVIVEGLGGSYGPERLIWGRRRPESGPPQEQSFDFPGPDLSWDEEWKEEDARQAVRVVHAIYESGRTGRAVRLDADGA</sequence>
<comment type="caution">
    <text evidence="2">The sequence shown here is derived from an EMBL/GenBank/DDBJ whole genome shotgun (WGS) entry which is preliminary data.</text>
</comment>
<feature type="region of interest" description="Disordered" evidence="1">
    <location>
        <begin position="37"/>
        <end position="58"/>
    </location>
</feature>
<dbReference type="Proteomes" id="UP000318093">
    <property type="component" value="Unassembled WGS sequence"/>
</dbReference>
<evidence type="ECO:0000313" key="2">
    <source>
        <dbReference type="EMBL" id="TMI79717.1"/>
    </source>
</evidence>
<organism evidence="2 3">
    <name type="scientific">Candidatus Segetimicrobium genomatis</name>
    <dbReference type="NCBI Taxonomy" id="2569760"/>
    <lineage>
        <taxon>Bacteria</taxon>
        <taxon>Bacillati</taxon>
        <taxon>Candidatus Sysuimicrobiota</taxon>
        <taxon>Candidatus Sysuimicrobiia</taxon>
        <taxon>Candidatus Sysuimicrobiales</taxon>
        <taxon>Candidatus Segetimicrobiaceae</taxon>
        <taxon>Candidatus Segetimicrobium</taxon>
    </lineage>
</organism>
<gene>
    <name evidence="2" type="ORF">E6H03_09690</name>
</gene>
<proteinExistence type="predicted"/>
<accession>A0A537J863</accession>
<evidence type="ECO:0000313" key="3">
    <source>
        <dbReference type="Proteomes" id="UP000318093"/>
    </source>
</evidence>
<protein>
    <recommendedName>
        <fullName evidence="4">Gfo/Idh/MocA family oxidoreductase</fullName>
    </recommendedName>
</protein>
<name>A0A537J863_9BACT</name>
<dbReference type="EMBL" id="VBAN01000307">
    <property type="protein sequence ID" value="TMI79717.1"/>
    <property type="molecule type" value="Genomic_DNA"/>
</dbReference>
<evidence type="ECO:0000256" key="1">
    <source>
        <dbReference type="SAM" id="MobiDB-lite"/>
    </source>
</evidence>
<dbReference type="AlphaFoldDB" id="A0A537J863"/>